<keyword evidence="3" id="KW-0597">Phosphoprotein</keyword>
<dbReference type="InterPro" id="IPR036097">
    <property type="entry name" value="HisK_dim/P_sf"/>
</dbReference>
<evidence type="ECO:0000313" key="7">
    <source>
        <dbReference type="EMBL" id="TWT22257.1"/>
    </source>
</evidence>
<dbReference type="EMBL" id="VOHK01000002">
    <property type="protein sequence ID" value="TWT22257.1"/>
    <property type="molecule type" value="Genomic_DNA"/>
</dbReference>
<dbReference type="InterPro" id="IPR050351">
    <property type="entry name" value="BphY/WalK/GraS-like"/>
</dbReference>
<dbReference type="GO" id="GO:0000155">
    <property type="term" value="F:phosphorelay sensor kinase activity"/>
    <property type="evidence" value="ECO:0007669"/>
    <property type="project" value="InterPro"/>
</dbReference>
<dbReference type="InterPro" id="IPR003661">
    <property type="entry name" value="HisK_dim/P_dom"/>
</dbReference>
<dbReference type="FunFam" id="3.30.565.10:FF:000006">
    <property type="entry name" value="Sensor histidine kinase WalK"/>
    <property type="match status" value="1"/>
</dbReference>
<evidence type="ECO:0000256" key="5">
    <source>
        <dbReference type="ARBA" id="ARBA00022777"/>
    </source>
</evidence>
<organism evidence="7 8">
    <name type="scientific">Luteimonas marina</name>
    <dbReference type="NCBI Taxonomy" id="488485"/>
    <lineage>
        <taxon>Bacteria</taxon>
        <taxon>Pseudomonadati</taxon>
        <taxon>Pseudomonadota</taxon>
        <taxon>Gammaproteobacteria</taxon>
        <taxon>Lysobacterales</taxon>
        <taxon>Lysobacteraceae</taxon>
        <taxon>Luteimonas</taxon>
    </lineage>
</organism>
<gene>
    <name evidence="7" type="ORF">FQY83_04280</name>
</gene>
<evidence type="ECO:0000256" key="1">
    <source>
        <dbReference type="ARBA" id="ARBA00000085"/>
    </source>
</evidence>
<evidence type="ECO:0000256" key="2">
    <source>
        <dbReference type="ARBA" id="ARBA00012438"/>
    </source>
</evidence>
<dbReference type="SUPFAM" id="SSF55785">
    <property type="entry name" value="PYP-like sensor domain (PAS domain)"/>
    <property type="match status" value="1"/>
</dbReference>
<dbReference type="CDD" id="cd00082">
    <property type="entry name" value="HisKA"/>
    <property type="match status" value="1"/>
</dbReference>
<dbReference type="Gene3D" id="3.30.565.10">
    <property type="entry name" value="Histidine kinase-like ATPase, C-terminal domain"/>
    <property type="match status" value="1"/>
</dbReference>
<evidence type="ECO:0000313" key="8">
    <source>
        <dbReference type="Proteomes" id="UP000319980"/>
    </source>
</evidence>
<dbReference type="PROSITE" id="PS50109">
    <property type="entry name" value="HIS_KIN"/>
    <property type="match status" value="1"/>
</dbReference>
<dbReference type="InterPro" id="IPR003594">
    <property type="entry name" value="HATPase_dom"/>
</dbReference>
<dbReference type="Proteomes" id="UP000319980">
    <property type="component" value="Unassembled WGS sequence"/>
</dbReference>
<dbReference type="Pfam" id="PF08448">
    <property type="entry name" value="PAS_4"/>
    <property type="match status" value="1"/>
</dbReference>
<reference evidence="7 8" key="1">
    <citation type="journal article" date="2008" name="Int. J. Syst. Evol. Microbiol.">
        <title>Luteimonas marina sp. nov., isolated from seawater.</title>
        <authorList>
            <person name="Baik K.S."/>
            <person name="Park S.C."/>
            <person name="Kim M.S."/>
            <person name="Kim E.M."/>
            <person name="Park C."/>
            <person name="Chun J."/>
            <person name="Seong C.N."/>
        </authorList>
    </citation>
    <scope>NUCLEOTIDE SEQUENCE [LARGE SCALE GENOMIC DNA]</scope>
    <source>
        <strain evidence="7 8">FR1330</strain>
    </source>
</reference>
<dbReference type="PRINTS" id="PR00344">
    <property type="entry name" value="BCTRLSENSOR"/>
</dbReference>
<keyword evidence="5" id="KW-0418">Kinase</keyword>
<dbReference type="OrthoDB" id="9808408at2"/>
<dbReference type="SMART" id="SM00388">
    <property type="entry name" value="HisKA"/>
    <property type="match status" value="1"/>
</dbReference>
<evidence type="ECO:0000259" key="6">
    <source>
        <dbReference type="PROSITE" id="PS50109"/>
    </source>
</evidence>
<comment type="caution">
    <text evidence="7">The sequence shown here is derived from an EMBL/GenBank/DDBJ whole genome shotgun (WGS) entry which is preliminary data.</text>
</comment>
<dbReference type="InterPro" id="IPR004358">
    <property type="entry name" value="Sig_transdc_His_kin-like_C"/>
</dbReference>
<proteinExistence type="predicted"/>
<protein>
    <recommendedName>
        <fullName evidence="2">histidine kinase</fullName>
        <ecNumber evidence="2">2.7.13.3</ecNumber>
    </recommendedName>
</protein>
<dbReference type="PANTHER" id="PTHR42878">
    <property type="entry name" value="TWO-COMPONENT HISTIDINE KINASE"/>
    <property type="match status" value="1"/>
</dbReference>
<dbReference type="GO" id="GO:0000156">
    <property type="term" value="F:phosphorelay response regulator activity"/>
    <property type="evidence" value="ECO:0007669"/>
    <property type="project" value="TreeGrafter"/>
</dbReference>
<dbReference type="InterPro" id="IPR035965">
    <property type="entry name" value="PAS-like_dom_sf"/>
</dbReference>
<sequence>MEVEARLYRDAFAHAEAGMAVLSAQGDWLAVNASLCRLLQRPAEALVGTRAHEALFDAASAQRIASATAAPREARQAFEATGADDGDRAWKLTLAPLGDHNGAILLQLEDHREALVQRRSEDATARLQDHLAYGISHDLRAPLRSIAGFATKLDESGAVGGDEGRSDLGRIRAAAARAERLIDGLLELLRAARQPLREEVVDISLLCDWVAAELRDADPARAAVVEVAPDLYAMGDEHWLKSLLHKLFDNAWKFSAQRERVEITVAGEIAGDRLRLSIRDHGRGFDMRYADKLFLPFQRLHGAEQGSGNGLGLAIAQQIAIRHGGAMHAHSQPGEGSTFFVELPAAAAHTP</sequence>
<keyword evidence="4" id="KW-0808">Transferase</keyword>
<dbReference type="Pfam" id="PF00512">
    <property type="entry name" value="HisKA"/>
    <property type="match status" value="1"/>
</dbReference>
<dbReference type="SUPFAM" id="SSF47384">
    <property type="entry name" value="Homodimeric domain of signal transducing histidine kinase"/>
    <property type="match status" value="1"/>
</dbReference>
<dbReference type="InterPro" id="IPR005467">
    <property type="entry name" value="His_kinase_dom"/>
</dbReference>
<dbReference type="GO" id="GO:0005886">
    <property type="term" value="C:plasma membrane"/>
    <property type="evidence" value="ECO:0007669"/>
    <property type="project" value="UniProtKB-ARBA"/>
</dbReference>
<dbReference type="GO" id="GO:0007234">
    <property type="term" value="P:osmosensory signaling via phosphorelay pathway"/>
    <property type="evidence" value="ECO:0007669"/>
    <property type="project" value="TreeGrafter"/>
</dbReference>
<dbReference type="AlphaFoldDB" id="A0A5C5U8K0"/>
<evidence type="ECO:0000256" key="3">
    <source>
        <dbReference type="ARBA" id="ARBA00022553"/>
    </source>
</evidence>
<feature type="domain" description="Histidine kinase" evidence="6">
    <location>
        <begin position="134"/>
        <end position="347"/>
    </location>
</feature>
<dbReference type="PANTHER" id="PTHR42878:SF15">
    <property type="entry name" value="BACTERIOPHYTOCHROME"/>
    <property type="match status" value="1"/>
</dbReference>
<accession>A0A5C5U8K0</accession>
<dbReference type="RefSeq" id="WP_146385421.1">
    <property type="nucleotide sequence ID" value="NZ_VOHK01000002.1"/>
</dbReference>
<comment type="catalytic activity">
    <reaction evidence="1">
        <text>ATP + protein L-histidine = ADP + protein N-phospho-L-histidine.</text>
        <dbReference type="EC" id="2.7.13.3"/>
    </reaction>
</comment>
<keyword evidence="8" id="KW-1185">Reference proteome</keyword>
<dbReference type="GO" id="GO:0030295">
    <property type="term" value="F:protein kinase activator activity"/>
    <property type="evidence" value="ECO:0007669"/>
    <property type="project" value="TreeGrafter"/>
</dbReference>
<dbReference type="EC" id="2.7.13.3" evidence="2"/>
<dbReference type="InterPro" id="IPR036890">
    <property type="entry name" value="HATPase_C_sf"/>
</dbReference>
<dbReference type="Gene3D" id="3.30.450.20">
    <property type="entry name" value="PAS domain"/>
    <property type="match status" value="1"/>
</dbReference>
<dbReference type="InterPro" id="IPR013656">
    <property type="entry name" value="PAS_4"/>
</dbReference>
<dbReference type="Pfam" id="PF02518">
    <property type="entry name" value="HATPase_c"/>
    <property type="match status" value="1"/>
</dbReference>
<dbReference type="SUPFAM" id="SSF55874">
    <property type="entry name" value="ATPase domain of HSP90 chaperone/DNA topoisomerase II/histidine kinase"/>
    <property type="match status" value="1"/>
</dbReference>
<name>A0A5C5U8K0_9GAMM</name>
<evidence type="ECO:0000256" key="4">
    <source>
        <dbReference type="ARBA" id="ARBA00022679"/>
    </source>
</evidence>
<dbReference type="SMART" id="SM00387">
    <property type="entry name" value="HATPase_c"/>
    <property type="match status" value="1"/>
</dbReference>
<dbReference type="Gene3D" id="1.10.287.130">
    <property type="match status" value="1"/>
</dbReference>